<name>A0A517SRD9_9BACT</name>
<proteinExistence type="predicted"/>
<feature type="transmembrane region" description="Helical" evidence="1">
    <location>
        <begin position="57"/>
        <end position="77"/>
    </location>
</feature>
<evidence type="ECO:0000256" key="1">
    <source>
        <dbReference type="SAM" id="Phobius"/>
    </source>
</evidence>
<keyword evidence="1" id="KW-1133">Transmembrane helix</keyword>
<keyword evidence="1" id="KW-0812">Transmembrane</keyword>
<protein>
    <submittedName>
        <fullName evidence="2">Uncharacterized protein</fullName>
    </submittedName>
</protein>
<reference evidence="2 3" key="1">
    <citation type="submission" date="2019-02" db="EMBL/GenBank/DDBJ databases">
        <title>Deep-cultivation of Planctomycetes and their phenomic and genomic characterization uncovers novel biology.</title>
        <authorList>
            <person name="Wiegand S."/>
            <person name="Jogler M."/>
            <person name="Boedeker C."/>
            <person name="Pinto D."/>
            <person name="Vollmers J."/>
            <person name="Rivas-Marin E."/>
            <person name="Kohn T."/>
            <person name="Peeters S.H."/>
            <person name="Heuer A."/>
            <person name="Rast P."/>
            <person name="Oberbeckmann S."/>
            <person name="Bunk B."/>
            <person name="Jeske O."/>
            <person name="Meyerdierks A."/>
            <person name="Storesund J.E."/>
            <person name="Kallscheuer N."/>
            <person name="Luecker S."/>
            <person name="Lage O.M."/>
            <person name="Pohl T."/>
            <person name="Merkel B.J."/>
            <person name="Hornburger P."/>
            <person name="Mueller R.-W."/>
            <person name="Bruemmer F."/>
            <person name="Labrenz M."/>
            <person name="Spormann A.M."/>
            <person name="Op den Camp H."/>
            <person name="Overmann J."/>
            <person name="Amann R."/>
            <person name="Jetten M.S.M."/>
            <person name="Mascher T."/>
            <person name="Medema M.H."/>
            <person name="Devos D.P."/>
            <person name="Kaster A.-K."/>
            <person name="Ovreas L."/>
            <person name="Rohde M."/>
            <person name="Galperin M.Y."/>
            <person name="Jogler C."/>
        </authorList>
    </citation>
    <scope>NUCLEOTIDE SEQUENCE [LARGE SCALE GENOMIC DNA]</scope>
    <source>
        <strain evidence="2 3">SV_7m_r</strain>
    </source>
</reference>
<keyword evidence="3" id="KW-1185">Reference proteome</keyword>
<evidence type="ECO:0000313" key="2">
    <source>
        <dbReference type="EMBL" id="QDT58695.1"/>
    </source>
</evidence>
<evidence type="ECO:0000313" key="3">
    <source>
        <dbReference type="Proteomes" id="UP000315003"/>
    </source>
</evidence>
<dbReference type="OrthoDB" id="6025129at2"/>
<keyword evidence="1" id="KW-0472">Membrane</keyword>
<feature type="transmembrane region" description="Helical" evidence="1">
    <location>
        <begin position="109"/>
        <end position="130"/>
    </location>
</feature>
<accession>A0A517SRD9</accession>
<gene>
    <name evidence="2" type="ORF">SV7mr_11880</name>
</gene>
<feature type="transmembrane region" description="Helical" evidence="1">
    <location>
        <begin position="7"/>
        <end position="30"/>
    </location>
</feature>
<dbReference type="RefSeq" id="WP_145270005.1">
    <property type="nucleotide sequence ID" value="NZ_CP036272.1"/>
</dbReference>
<sequence>MVKNVLGLILGFVIGGVVNFAIVGLGPLVIPVPEGVDMSDMENFAENLQKLKPVNFIAPWLAHAVGTLVGAMVAARIATSHRTLMAVIIGVFFLAGGITMVAMYGGPVWFAILDLVFAYIPMGLLAARLVGQPGKPGKPAQTA</sequence>
<organism evidence="2 3">
    <name type="scientific">Stieleria bergensis</name>
    <dbReference type="NCBI Taxonomy" id="2528025"/>
    <lineage>
        <taxon>Bacteria</taxon>
        <taxon>Pseudomonadati</taxon>
        <taxon>Planctomycetota</taxon>
        <taxon>Planctomycetia</taxon>
        <taxon>Pirellulales</taxon>
        <taxon>Pirellulaceae</taxon>
        <taxon>Stieleria</taxon>
    </lineage>
</organism>
<dbReference type="Proteomes" id="UP000315003">
    <property type="component" value="Chromosome"/>
</dbReference>
<dbReference type="AlphaFoldDB" id="A0A517SRD9"/>
<dbReference type="EMBL" id="CP036272">
    <property type="protein sequence ID" value="QDT58695.1"/>
    <property type="molecule type" value="Genomic_DNA"/>
</dbReference>
<feature type="transmembrane region" description="Helical" evidence="1">
    <location>
        <begin position="84"/>
        <end position="103"/>
    </location>
</feature>